<accession>A0ABW0XBJ0</accession>
<proteinExistence type="predicted"/>
<evidence type="ECO:0008006" key="3">
    <source>
        <dbReference type="Google" id="ProtNLM"/>
    </source>
</evidence>
<comment type="caution">
    <text evidence="1">The sequence shown here is derived from an EMBL/GenBank/DDBJ whole genome shotgun (WGS) entry which is preliminary data.</text>
</comment>
<keyword evidence="2" id="KW-1185">Reference proteome</keyword>
<name>A0ABW0XBJ0_9ACTN</name>
<sequence>MSQPLPNHLLRLLLVEARWTGGELARAVNLAAAECGIRTTYDRTSVSHWLAGRRPRPPGPDLLAEVFSRRFGRTVSTADLGLDRPLPRQRGPATWVPEPVDTREELTLLRQLAPQPPHGRALVGSVYSIAALSVPGWPPPFTPPARPTGPYRPGIADIRAVEEMPALFSAVDARAGGGLARRALASYLAHSVEPLLGSVLRPVQHQRLLVAASQLAYLCAFMCWDDLLHGAAQHYYRLALSLAAEGGSSTDYAIALRGMSVQALMLGHRRQAVHLSEGAVAAGTGVDPLRRAFLHGQLAVSRAVEQDRRRAPQTLSAAERFLERAGSPASAPVGAYHLAALRHQQAEMSAFLGDRRGAVAALTDSVHLRPAEERRSLAVTLARLARLQAQDGRLDEAVATWHRFLDARTTLRSRRIDRAVTELRNQTRPYRRLPQVDALLQRTASPPR</sequence>
<gene>
    <name evidence="1" type="ORF">ACFP3U_29850</name>
</gene>
<dbReference type="EMBL" id="JBHSOF010000052">
    <property type="protein sequence ID" value="MFC5667157.1"/>
    <property type="molecule type" value="Genomic_DNA"/>
</dbReference>
<organism evidence="1 2">
    <name type="scientific">Kitasatospora misakiensis</name>
    <dbReference type="NCBI Taxonomy" id="67330"/>
    <lineage>
        <taxon>Bacteria</taxon>
        <taxon>Bacillati</taxon>
        <taxon>Actinomycetota</taxon>
        <taxon>Actinomycetes</taxon>
        <taxon>Kitasatosporales</taxon>
        <taxon>Streptomycetaceae</taxon>
        <taxon>Kitasatospora</taxon>
    </lineage>
</organism>
<dbReference type="Gene3D" id="1.25.40.10">
    <property type="entry name" value="Tetratricopeptide repeat domain"/>
    <property type="match status" value="1"/>
</dbReference>
<protein>
    <recommendedName>
        <fullName evidence="3">Transcriptional regulator</fullName>
    </recommendedName>
</protein>
<dbReference type="Proteomes" id="UP001595975">
    <property type="component" value="Unassembled WGS sequence"/>
</dbReference>
<dbReference type="RefSeq" id="WP_380228836.1">
    <property type="nucleotide sequence ID" value="NZ_JBHSOF010000052.1"/>
</dbReference>
<evidence type="ECO:0000313" key="1">
    <source>
        <dbReference type="EMBL" id="MFC5667157.1"/>
    </source>
</evidence>
<dbReference type="InterPro" id="IPR011990">
    <property type="entry name" value="TPR-like_helical_dom_sf"/>
</dbReference>
<evidence type="ECO:0000313" key="2">
    <source>
        <dbReference type="Proteomes" id="UP001595975"/>
    </source>
</evidence>
<reference evidence="2" key="1">
    <citation type="journal article" date="2019" name="Int. J. Syst. Evol. Microbiol.">
        <title>The Global Catalogue of Microorganisms (GCM) 10K type strain sequencing project: providing services to taxonomists for standard genome sequencing and annotation.</title>
        <authorList>
            <consortium name="The Broad Institute Genomics Platform"/>
            <consortium name="The Broad Institute Genome Sequencing Center for Infectious Disease"/>
            <person name="Wu L."/>
            <person name="Ma J."/>
        </authorList>
    </citation>
    <scope>NUCLEOTIDE SEQUENCE [LARGE SCALE GENOMIC DNA]</scope>
    <source>
        <strain evidence="2">CGMCC 4.1437</strain>
    </source>
</reference>